<protein>
    <recommendedName>
        <fullName evidence="4">Phosphotyrosine protein phosphatase I domain-containing protein</fullName>
    </recommendedName>
</protein>
<dbReference type="AlphaFoldDB" id="A0A939QAR7"/>
<gene>
    <name evidence="2" type="ORF">J4H85_02075</name>
</gene>
<evidence type="ECO:0000313" key="2">
    <source>
        <dbReference type="EMBL" id="MBO2988787.1"/>
    </source>
</evidence>
<feature type="region of interest" description="Disordered" evidence="1">
    <location>
        <begin position="153"/>
        <end position="180"/>
    </location>
</feature>
<evidence type="ECO:0008006" key="4">
    <source>
        <dbReference type="Google" id="ProtNLM"/>
    </source>
</evidence>
<comment type="caution">
    <text evidence="2">The sequence shown here is derived from an EMBL/GenBank/DDBJ whole genome shotgun (WGS) entry which is preliminary data.</text>
</comment>
<keyword evidence="3" id="KW-1185">Reference proteome</keyword>
<dbReference type="EMBL" id="JAGFBF010000001">
    <property type="protein sequence ID" value="MBO2988787.1"/>
    <property type="molecule type" value="Genomic_DNA"/>
</dbReference>
<dbReference type="SUPFAM" id="SSF52788">
    <property type="entry name" value="Phosphotyrosine protein phosphatases I"/>
    <property type="match status" value="1"/>
</dbReference>
<organism evidence="2 3">
    <name type="scientific">Leucobacter tardus</name>
    <dbReference type="NCBI Taxonomy" id="501483"/>
    <lineage>
        <taxon>Bacteria</taxon>
        <taxon>Bacillati</taxon>
        <taxon>Actinomycetota</taxon>
        <taxon>Actinomycetes</taxon>
        <taxon>Micrococcales</taxon>
        <taxon>Microbacteriaceae</taxon>
        <taxon>Leucobacter</taxon>
    </lineage>
</organism>
<name>A0A939QAR7_9MICO</name>
<dbReference type="Gene3D" id="3.40.50.2300">
    <property type="match status" value="1"/>
</dbReference>
<accession>A0A939QAR7</accession>
<dbReference type="InterPro" id="IPR036196">
    <property type="entry name" value="Ptyr_pPase_sf"/>
</dbReference>
<evidence type="ECO:0000256" key="1">
    <source>
        <dbReference type="SAM" id="MobiDB-lite"/>
    </source>
</evidence>
<dbReference type="Proteomes" id="UP000668403">
    <property type="component" value="Unassembled WGS sequence"/>
</dbReference>
<dbReference type="RefSeq" id="WP_208236416.1">
    <property type="nucleotide sequence ID" value="NZ_BAAAQU010000001.1"/>
</dbReference>
<evidence type="ECO:0000313" key="3">
    <source>
        <dbReference type="Proteomes" id="UP000668403"/>
    </source>
</evidence>
<sequence>MTGSVLFVCAANVCRSPLMRYTFLGSTARDDWAAASAGISARPGAAMCDLARSAVRDPAAAALAAEHRSASVDEAFAAPGPAPDLVIVASRAERAALATRDPDLRPRLFTLSEAVLLGRIVAARQNDGLAVDTSRGAYARLLDAQRGMLVVPRPPRRRPWSGGASTGHPLDIPDDHHRRRGPHMATLKRVRAETEEFASQVQMLAHEA</sequence>
<proteinExistence type="predicted"/>
<reference evidence="2" key="1">
    <citation type="submission" date="2021-03" db="EMBL/GenBank/DDBJ databases">
        <title>Leucobacter chromiisoli sp. nov., isolated from chromium-containing soil of chemical plant.</title>
        <authorList>
            <person name="Xu Z."/>
        </authorList>
    </citation>
    <scope>NUCLEOTIDE SEQUENCE</scope>
    <source>
        <strain evidence="2">K 70/01</strain>
    </source>
</reference>